<name>A0A428KD67_9BACT</name>
<dbReference type="SUPFAM" id="SSF51126">
    <property type="entry name" value="Pectin lyase-like"/>
    <property type="match status" value="1"/>
</dbReference>
<dbReference type="AlphaFoldDB" id="A0A428KD67"/>
<organism evidence="2 3">
    <name type="scientific">Hymenobacter perfusus</name>
    <dbReference type="NCBI Taxonomy" id="1236770"/>
    <lineage>
        <taxon>Bacteria</taxon>
        <taxon>Pseudomonadati</taxon>
        <taxon>Bacteroidota</taxon>
        <taxon>Cytophagia</taxon>
        <taxon>Cytophagales</taxon>
        <taxon>Hymenobacteraceae</taxon>
        <taxon>Hymenobacter</taxon>
    </lineage>
</organism>
<comment type="caution">
    <text evidence="2">The sequence shown here is derived from an EMBL/GenBank/DDBJ whole genome shotgun (WGS) entry which is preliminary data.</text>
</comment>
<keyword evidence="3" id="KW-1185">Reference proteome</keyword>
<protein>
    <recommendedName>
        <fullName evidence="4">Right-handed parallel beta-helix repeat-containing protein</fullName>
    </recommendedName>
</protein>
<evidence type="ECO:0000313" key="2">
    <source>
        <dbReference type="EMBL" id="RSK44360.1"/>
    </source>
</evidence>
<proteinExistence type="predicted"/>
<reference evidence="2 3" key="1">
    <citation type="submission" date="2018-12" db="EMBL/GenBank/DDBJ databases">
        <authorList>
            <person name="Feng G."/>
            <person name="Zhu H."/>
        </authorList>
    </citation>
    <scope>NUCLEOTIDE SEQUENCE [LARGE SCALE GENOMIC DNA]</scope>
    <source>
        <strain evidence="2 3">LMG 26000</strain>
    </source>
</reference>
<evidence type="ECO:0008006" key="4">
    <source>
        <dbReference type="Google" id="ProtNLM"/>
    </source>
</evidence>
<dbReference type="InterPro" id="IPR011050">
    <property type="entry name" value="Pectin_lyase_fold/virulence"/>
</dbReference>
<dbReference type="EMBL" id="RWIU01000002">
    <property type="protein sequence ID" value="RSK44360.1"/>
    <property type="molecule type" value="Genomic_DNA"/>
</dbReference>
<feature type="region of interest" description="Disordered" evidence="1">
    <location>
        <begin position="403"/>
        <end position="423"/>
    </location>
</feature>
<evidence type="ECO:0000256" key="1">
    <source>
        <dbReference type="SAM" id="MobiDB-lite"/>
    </source>
</evidence>
<dbReference type="Proteomes" id="UP000270291">
    <property type="component" value="Unassembled WGS sequence"/>
</dbReference>
<evidence type="ECO:0000313" key="3">
    <source>
        <dbReference type="Proteomes" id="UP000270291"/>
    </source>
</evidence>
<dbReference type="OrthoDB" id="901313at2"/>
<accession>A0A428KD67</accession>
<gene>
    <name evidence="2" type="ORF">EI293_07455</name>
</gene>
<dbReference type="RefSeq" id="WP_125436520.1">
    <property type="nucleotide sequence ID" value="NZ_RWIU01000002.1"/>
</dbReference>
<sequence length="423" mass="45722">MPAGWSATSFTNQPLRLFPFLLMPGYSLLQLLSVLGILLSGTGCTLSSGQNGVLVIRQGGTYSGRYESTDPDQPCIRIATTEPVVLDGCELRGPGRLIDATNGGARLTVRNCRGLGLLPATDNRARGRFLEINDGVSLLAENNYLEHTAGLLVYRWQGDGTPQQTIVVRFNQARNIDGRFRNGSGAKVSFLQLNEVHGLAGIDIGWNQVINEPNQSMVEDNINLHNSSGTAARPLRVHHNYIQGAYPVPATAPHFTGSGITTDGDASSALTTTAYVEAYENSIVSTCNAAMNIAAGHHNHYYHNRIIQSSLLPDGSHLPASYAGMAIFNAYKKPTTVFFANRITDNTVGYVSWGRQAPLPDRHDLSTNACMACTGTQHLPNPVSRAQETRELANWQNSLLARGFRAGPRPGTKAPIATRSNQQ</sequence>